<keyword evidence="7" id="KW-0809">Transit peptide</keyword>
<dbReference type="InterPro" id="IPR027065">
    <property type="entry name" value="Lon_Prtase"/>
</dbReference>
<dbReference type="Gene3D" id="1.10.8.60">
    <property type="match status" value="1"/>
</dbReference>
<dbReference type="EC" id="3.4.21.53" evidence="14"/>
<keyword evidence="11" id="KW-0636">Prenylation</keyword>
<evidence type="ECO:0000256" key="9">
    <source>
        <dbReference type="ARBA" id="ARBA00023125"/>
    </source>
</evidence>
<keyword evidence="3 16" id="KW-0403">Intermediate filament</keyword>
<feature type="region of interest" description="Disordered" evidence="18">
    <location>
        <begin position="1455"/>
        <end position="1485"/>
    </location>
</feature>
<evidence type="ECO:0000256" key="8">
    <source>
        <dbReference type="ARBA" id="ARBA00023054"/>
    </source>
</evidence>
<dbReference type="Gene3D" id="1.20.58.1480">
    <property type="match status" value="1"/>
</dbReference>
<dbReference type="GO" id="GO:0005524">
    <property type="term" value="F:ATP binding"/>
    <property type="evidence" value="ECO:0007669"/>
    <property type="project" value="UniProtKB-KW"/>
</dbReference>
<dbReference type="PROSITE" id="PS51842">
    <property type="entry name" value="IF_ROD_2"/>
    <property type="match status" value="1"/>
</dbReference>
<dbReference type="Gene3D" id="1.20.5.170">
    <property type="match status" value="1"/>
</dbReference>
<feature type="coiled-coil region" evidence="17">
    <location>
        <begin position="894"/>
        <end position="1062"/>
    </location>
</feature>
<dbReference type="Pfam" id="PF00932">
    <property type="entry name" value="LTD"/>
    <property type="match status" value="1"/>
</dbReference>
<evidence type="ECO:0000256" key="14">
    <source>
        <dbReference type="ARBA" id="ARBA00066743"/>
    </source>
</evidence>
<evidence type="ECO:0000259" key="22">
    <source>
        <dbReference type="PROSITE" id="PS51842"/>
    </source>
</evidence>
<feature type="domain" description="IF rod" evidence="22">
    <location>
        <begin position="890"/>
        <end position="1247"/>
    </location>
</feature>
<keyword evidence="4" id="KW-0378">Hydrolase</keyword>
<evidence type="ECO:0000256" key="18">
    <source>
        <dbReference type="SAM" id="MobiDB-lite"/>
    </source>
</evidence>
<feature type="compositionally biased region" description="Low complexity" evidence="18">
    <location>
        <begin position="1289"/>
        <end position="1298"/>
    </location>
</feature>
<evidence type="ECO:0000256" key="4">
    <source>
        <dbReference type="ARBA" id="ARBA00022801"/>
    </source>
</evidence>
<dbReference type="SUPFAM" id="SSF88697">
    <property type="entry name" value="PUA domain-like"/>
    <property type="match status" value="1"/>
</dbReference>
<evidence type="ECO:0000256" key="15">
    <source>
        <dbReference type="PROSITE-ProRule" id="PRU01122"/>
    </source>
</evidence>
<dbReference type="GO" id="GO:0007005">
    <property type="term" value="P:mitochondrion organization"/>
    <property type="evidence" value="ECO:0007669"/>
    <property type="project" value="TreeGrafter"/>
</dbReference>
<dbReference type="Gene3D" id="1.20.5.1160">
    <property type="entry name" value="Vasodilator-stimulated phosphoprotein"/>
    <property type="match status" value="1"/>
</dbReference>
<feature type="coiled-coil region" evidence="17">
    <location>
        <begin position="1102"/>
        <end position="1218"/>
    </location>
</feature>
<dbReference type="InterPro" id="IPR046336">
    <property type="entry name" value="Lon_prtase_N_sf"/>
</dbReference>
<dbReference type="GO" id="GO:0006515">
    <property type="term" value="P:protein quality control for misfolded or incompletely synthesized proteins"/>
    <property type="evidence" value="ECO:0007669"/>
    <property type="project" value="TreeGrafter"/>
</dbReference>
<feature type="domain" description="Lon proteolytic" evidence="19">
    <location>
        <begin position="780"/>
        <end position="864"/>
    </location>
</feature>
<evidence type="ECO:0000256" key="16">
    <source>
        <dbReference type="RuleBase" id="RU000685"/>
    </source>
</evidence>
<evidence type="ECO:0000256" key="10">
    <source>
        <dbReference type="ARBA" id="ARBA00023128"/>
    </source>
</evidence>
<dbReference type="FunFam" id="2.30.130.40:FF:000004">
    <property type="entry name" value="Lon protease homolog, mitochondrial"/>
    <property type="match status" value="1"/>
</dbReference>
<dbReference type="CDD" id="cd19500">
    <property type="entry name" value="RecA-like_Lon"/>
    <property type="match status" value="1"/>
</dbReference>
<evidence type="ECO:0000256" key="11">
    <source>
        <dbReference type="ARBA" id="ARBA00023289"/>
    </source>
</evidence>
<evidence type="ECO:0000256" key="3">
    <source>
        <dbReference type="ARBA" id="ARBA00022754"/>
    </source>
</evidence>
<dbReference type="Pfam" id="PF05362">
    <property type="entry name" value="Lon_C"/>
    <property type="match status" value="1"/>
</dbReference>
<keyword evidence="1 23" id="KW-0645">Protease</keyword>
<dbReference type="SUPFAM" id="SSF64593">
    <property type="entry name" value="Intermediate filament protein, coiled coil region"/>
    <property type="match status" value="2"/>
</dbReference>
<dbReference type="Gene3D" id="1.20.5.500">
    <property type="entry name" value="Single helix bin"/>
    <property type="match status" value="1"/>
</dbReference>
<dbReference type="GO" id="GO:0016887">
    <property type="term" value="F:ATP hydrolysis activity"/>
    <property type="evidence" value="ECO:0007669"/>
    <property type="project" value="InterPro"/>
</dbReference>
<dbReference type="FunFam" id="1.20.5.5270:FF:000001">
    <property type="entry name" value="Lon protease homolog, mitochondrial"/>
    <property type="match status" value="1"/>
</dbReference>
<evidence type="ECO:0000256" key="2">
    <source>
        <dbReference type="ARBA" id="ARBA00022741"/>
    </source>
</evidence>
<dbReference type="InterPro" id="IPR054594">
    <property type="entry name" value="Lon_lid"/>
</dbReference>
<dbReference type="GO" id="GO:0005759">
    <property type="term" value="C:mitochondrial matrix"/>
    <property type="evidence" value="ECO:0007669"/>
    <property type="project" value="TreeGrafter"/>
</dbReference>
<dbReference type="InterPro" id="IPR020568">
    <property type="entry name" value="Ribosomal_Su5_D2-typ_SF"/>
</dbReference>
<dbReference type="InterPro" id="IPR003593">
    <property type="entry name" value="AAA+_ATPase"/>
</dbReference>
<evidence type="ECO:0000256" key="7">
    <source>
        <dbReference type="ARBA" id="ARBA00022946"/>
    </source>
</evidence>
<dbReference type="InterPro" id="IPR003111">
    <property type="entry name" value="Lon_prtase_N"/>
</dbReference>
<dbReference type="InterPro" id="IPR015947">
    <property type="entry name" value="PUA-like_sf"/>
</dbReference>
<dbReference type="PROSITE" id="PS00226">
    <property type="entry name" value="IF_ROD_1"/>
    <property type="match status" value="1"/>
</dbReference>
<evidence type="ECO:0000256" key="1">
    <source>
        <dbReference type="ARBA" id="ARBA00022670"/>
    </source>
</evidence>
<dbReference type="SUPFAM" id="SSF54211">
    <property type="entry name" value="Ribosomal protein S5 domain 2-like"/>
    <property type="match status" value="1"/>
</dbReference>
<evidence type="ECO:0000259" key="19">
    <source>
        <dbReference type="PROSITE" id="PS51786"/>
    </source>
</evidence>
<feature type="compositionally biased region" description="Low complexity" evidence="18">
    <location>
        <begin position="1257"/>
        <end position="1273"/>
    </location>
</feature>
<dbReference type="InterPro" id="IPR004815">
    <property type="entry name" value="Lon_bac/euk-typ"/>
</dbReference>
<organism evidence="23 24">
    <name type="scientific">Pelobates cultripes</name>
    <name type="common">Western spadefoot toad</name>
    <dbReference type="NCBI Taxonomy" id="61616"/>
    <lineage>
        <taxon>Eukaryota</taxon>
        <taxon>Metazoa</taxon>
        <taxon>Chordata</taxon>
        <taxon>Craniata</taxon>
        <taxon>Vertebrata</taxon>
        <taxon>Euteleostomi</taxon>
        <taxon>Amphibia</taxon>
        <taxon>Batrachia</taxon>
        <taxon>Anura</taxon>
        <taxon>Pelobatoidea</taxon>
        <taxon>Pelobatidae</taxon>
        <taxon>Pelobates</taxon>
    </lineage>
</organism>
<name>A0AAD1W7D4_PELCU</name>
<evidence type="ECO:0000256" key="5">
    <source>
        <dbReference type="ARBA" id="ARBA00022825"/>
    </source>
</evidence>
<dbReference type="GO" id="GO:0005652">
    <property type="term" value="C:nuclear lamina"/>
    <property type="evidence" value="ECO:0007669"/>
    <property type="project" value="UniProtKB-SubCell"/>
</dbReference>
<dbReference type="Gene3D" id="3.40.50.300">
    <property type="entry name" value="P-loop containing nucleotide triphosphate hydrolases"/>
    <property type="match status" value="1"/>
</dbReference>
<feature type="region of interest" description="Disordered" evidence="18">
    <location>
        <begin position="1245"/>
        <end position="1330"/>
    </location>
</feature>
<accession>A0AAD1W7D4</accession>
<dbReference type="Pfam" id="PF00038">
    <property type="entry name" value="Filament"/>
    <property type="match status" value="1"/>
</dbReference>
<dbReference type="InterPro" id="IPR008269">
    <property type="entry name" value="Lon_proteolytic"/>
</dbReference>
<dbReference type="InterPro" id="IPR014721">
    <property type="entry name" value="Ribsml_uS5_D2-typ_fold_subgr"/>
</dbReference>
<evidence type="ECO:0000313" key="24">
    <source>
        <dbReference type="Proteomes" id="UP001295444"/>
    </source>
</evidence>
<sequence>MTAYFRLWSVSRWLGRSRLGLSSAARQKAPHTDRSYSVAPQSQARACFTQIASARAAISRSARATASPVTGVQPCPAHCRALHDFGNRGNSAFSGGDGAESAGSGEEEGGSGGEDGGGSGGDGVEGAGYSAPVVTALTPLIVPEVFPNVPVIAVSRNPVFPRFVKIIEVKNPNLMALLRRKVRLAQPYAGIFLKKDDSNESDVVGSLDEIYNTGTFVQIHEMQDMEDKLRMIVMGHRRIRINKELEVEAEETKGEEKKEGKRKGRHAASQLLKEMERREQMVIDPNTPAGLLMVEVDNVVHEEFQNTEEVKALTAEIVKTIRDIIALNPLYRESVMQMMQAGQRVVDNPIYLSDMGAALTGAESQELQDVLEETNIPKRLYKSLSLLKKEYELSKLQQRLGREVEEKIKQTHRKYLLQEQLKIIKKELGLEKEDKDAIEEKFRERLKELTIPSHVMEVIDEELGKLGLLDNHSSEFNVTRNYLDWLTSIPWGKYSKENLDLKRAEEVLEEDHYGMEDVKKRILEFIAVSQLRGSTQGKILCFYGPPGVGKTSIARSIARALNREYFRFSVGGMTDVAEIKGHRRTYVGAMPGKIIQCLKKTKTENPLILIDEVDKLGRGYQGDPSSALLELLDPEQNSNFLDHYLDVPVDLSKVLFICTANVTETIPEPLRDRMEMINISGYVAQEKLAIAERYLVPQALAMCGLSEEKTHITPEALTVLIKQYCRESGVRNLQKQVEKVLRKSAFKIVNDEAQFVKVTESNLQDFVGKPIFTVDRMYSITPPGVVMGLAWTAMGGSTLFIETSLRRPLDKECKDGSLEVTGQLGDVMKESAKIAYTFARAFLMKKDPENNFLVTSHIHLHVPEKIPRLKSPARGPSTPLSPTRISRLQEKEELQHLNDRLAVYIDRVRSLELENDRLMVKISEKEEVTTREVSGIKTLYETELADARRVLDETARDRARLQIELGKYRSDLDEITKNYKKKDADLATAQGRIKDLESLFHRSEAELSAALSDKRNLEADLADLRAQLAKAEDAHAVAKNQLEKETLMRVDFENRCQSLQEELDFRKTVYEEESRETRKRRERRIVEVDSRGQQYDYESKLAQALDELRKQHDEQVRLYKEELENTYQAKLDNIRRSSDHNDMAASSAREELNEARMRIETLSYQLSGLQKQISAAAERVRELEELLSSDRDKYRKLLDAKEREMAHMRDQMQQQLSEYQELLDVKLALDMEISAYRRLLEGEEERLKLSPGSQSHVTVSRATSSSSSSAARSSRSKRKRIDVEELEESSSGYTSGSGAAFRTGTGTSTFVTGAEGSSTTVSSGRSSSRFHLSQQATATGSICIEEIDLEGKFVHLKNNSEKDQPLGNWRLKRKIGDEEEIVYKFTPKYVLKAGQSVKIYSADAGVAHSPPSILVWKSQSSWGTGNNIRTYLVNIEEEEVAVRTVTKSVLSNLEEDEEEEAEFGEEDLFHQQGDPRTTSRGCFVM</sequence>
<keyword evidence="11" id="KW-0449">Lipoprotein</keyword>
<dbReference type="SMART" id="SM00464">
    <property type="entry name" value="LON"/>
    <property type="match status" value="1"/>
</dbReference>
<dbReference type="SUPFAM" id="SSF52540">
    <property type="entry name" value="P-loop containing nucleoside triphosphate hydrolases"/>
    <property type="match status" value="1"/>
</dbReference>
<dbReference type="Pfam" id="PF00004">
    <property type="entry name" value="AAA"/>
    <property type="match status" value="1"/>
</dbReference>
<dbReference type="GO" id="GO:0005882">
    <property type="term" value="C:intermediate filament"/>
    <property type="evidence" value="ECO:0007669"/>
    <property type="project" value="UniProtKB-KW"/>
</dbReference>
<comment type="subcellular location">
    <subcellularLocation>
        <location evidence="12">Nucleus lamina</location>
    </subcellularLocation>
</comment>
<evidence type="ECO:0000256" key="13">
    <source>
        <dbReference type="ARBA" id="ARBA00050665"/>
    </source>
</evidence>
<dbReference type="PANTHER" id="PTHR43718:SF2">
    <property type="entry name" value="LON PROTEASE HOMOLOG, MITOCHONDRIAL"/>
    <property type="match status" value="1"/>
</dbReference>
<dbReference type="GO" id="GO:0051131">
    <property type="term" value="P:chaperone-mediated protein complex assembly"/>
    <property type="evidence" value="ECO:0007669"/>
    <property type="project" value="TreeGrafter"/>
</dbReference>
<dbReference type="InterPro" id="IPR018039">
    <property type="entry name" value="IF_conserved"/>
</dbReference>
<dbReference type="InterPro" id="IPR036415">
    <property type="entry name" value="Lamin_tail_dom_sf"/>
</dbReference>
<dbReference type="PROSITE" id="PS51841">
    <property type="entry name" value="LTD"/>
    <property type="match status" value="1"/>
</dbReference>
<dbReference type="SMART" id="SM01391">
    <property type="entry name" value="Filament"/>
    <property type="match status" value="1"/>
</dbReference>
<comment type="catalytic activity">
    <reaction evidence="13">
        <text>Hydrolysis of proteins in presence of ATP.</text>
        <dbReference type="EC" id="3.4.21.53"/>
    </reaction>
</comment>
<keyword evidence="24" id="KW-1185">Reference proteome</keyword>
<dbReference type="Pfam" id="PF22667">
    <property type="entry name" value="Lon_lid"/>
    <property type="match status" value="1"/>
</dbReference>
<dbReference type="PROSITE" id="PS51787">
    <property type="entry name" value="LON_N"/>
    <property type="match status" value="1"/>
</dbReference>
<dbReference type="GO" id="GO:0003697">
    <property type="term" value="F:single-stranded DNA binding"/>
    <property type="evidence" value="ECO:0007669"/>
    <property type="project" value="TreeGrafter"/>
</dbReference>
<dbReference type="PRINTS" id="PR00830">
    <property type="entry name" value="ENDOLAPTASE"/>
</dbReference>
<dbReference type="InterPro" id="IPR003959">
    <property type="entry name" value="ATPase_AAA_core"/>
</dbReference>
<feature type="region of interest" description="Disordered" evidence="18">
    <location>
        <begin position="249"/>
        <end position="268"/>
    </location>
</feature>
<dbReference type="PANTHER" id="PTHR43718">
    <property type="entry name" value="LON PROTEASE"/>
    <property type="match status" value="1"/>
</dbReference>
<dbReference type="InterPro" id="IPR039008">
    <property type="entry name" value="IF_rod_dom"/>
</dbReference>
<feature type="compositionally biased region" description="Gly residues" evidence="18">
    <location>
        <begin position="110"/>
        <end position="125"/>
    </location>
</feature>
<dbReference type="InterPro" id="IPR027417">
    <property type="entry name" value="P-loop_NTPase"/>
</dbReference>
<dbReference type="InterPro" id="IPR001322">
    <property type="entry name" value="Lamin_tail_dom"/>
</dbReference>
<feature type="region of interest" description="Disordered" evidence="18">
    <location>
        <begin position="90"/>
        <end position="125"/>
    </location>
</feature>
<dbReference type="Gene3D" id="3.30.230.10">
    <property type="match status" value="1"/>
</dbReference>
<evidence type="ECO:0000256" key="6">
    <source>
        <dbReference type="ARBA" id="ARBA00022840"/>
    </source>
</evidence>
<keyword evidence="5" id="KW-0720">Serine protease</keyword>
<dbReference type="FunFam" id="1.10.8.60:FF:000043">
    <property type="entry name" value="Lon protease homolog, mitochondrial"/>
    <property type="match status" value="1"/>
</dbReference>
<dbReference type="SMART" id="SM00382">
    <property type="entry name" value="AAA"/>
    <property type="match status" value="1"/>
</dbReference>
<dbReference type="FunFam" id="1.20.58.1480:FF:000002">
    <property type="entry name" value="Lon protease homolog, mitochondrial"/>
    <property type="match status" value="1"/>
</dbReference>
<dbReference type="Gene3D" id="2.60.40.1260">
    <property type="entry name" value="Lamin Tail domain"/>
    <property type="match status" value="1"/>
</dbReference>
<dbReference type="GO" id="GO:0004252">
    <property type="term" value="F:serine-type endopeptidase activity"/>
    <property type="evidence" value="ECO:0007669"/>
    <property type="project" value="UniProtKB-EC"/>
</dbReference>
<evidence type="ECO:0000259" key="20">
    <source>
        <dbReference type="PROSITE" id="PS51787"/>
    </source>
</evidence>
<keyword evidence="8 17" id="KW-0175">Coiled coil</keyword>
<keyword evidence="9" id="KW-0238">DNA-binding</keyword>
<keyword evidence="2" id="KW-0547">Nucleotide-binding</keyword>
<evidence type="ECO:0000259" key="21">
    <source>
        <dbReference type="PROSITE" id="PS51841"/>
    </source>
</evidence>
<keyword evidence="10" id="KW-0496">Mitochondrion</keyword>
<feature type="compositionally biased region" description="Polar residues" evidence="18">
    <location>
        <begin position="1474"/>
        <end position="1485"/>
    </location>
</feature>
<dbReference type="EMBL" id="OW240916">
    <property type="protein sequence ID" value="CAH2292210.1"/>
    <property type="molecule type" value="Genomic_DNA"/>
</dbReference>
<dbReference type="Proteomes" id="UP001295444">
    <property type="component" value="Chromosome 05"/>
</dbReference>
<gene>
    <name evidence="23" type="ORF">PECUL_23A045354</name>
</gene>
<feature type="compositionally biased region" description="Low complexity" evidence="18">
    <location>
        <begin position="1316"/>
        <end position="1329"/>
    </location>
</feature>
<keyword evidence="6" id="KW-0067">ATP-binding</keyword>
<proteinExistence type="inferred from homology"/>
<reference evidence="23" key="1">
    <citation type="submission" date="2022-03" db="EMBL/GenBank/DDBJ databases">
        <authorList>
            <person name="Alioto T."/>
            <person name="Alioto T."/>
            <person name="Gomez Garrido J."/>
        </authorList>
    </citation>
    <scope>NUCLEOTIDE SEQUENCE</scope>
</reference>
<dbReference type="SUPFAM" id="SSF74853">
    <property type="entry name" value="Lamin A/C globular tail domain"/>
    <property type="match status" value="1"/>
</dbReference>
<feature type="compositionally biased region" description="Acidic residues" evidence="18">
    <location>
        <begin position="1455"/>
        <end position="1466"/>
    </location>
</feature>
<dbReference type="Pfam" id="PF02190">
    <property type="entry name" value="LON_substr_bdg"/>
    <property type="match status" value="1"/>
</dbReference>
<feature type="domain" description="Lon N-terminal" evidence="20">
    <location>
        <begin position="149"/>
        <end position="391"/>
    </location>
</feature>
<feature type="domain" description="LTD" evidence="21">
    <location>
        <begin position="1330"/>
        <end position="1447"/>
    </location>
</feature>
<dbReference type="PROSITE" id="PS51786">
    <property type="entry name" value="LON_PROTEOLYTIC"/>
    <property type="match status" value="1"/>
</dbReference>
<dbReference type="NCBIfam" id="TIGR00763">
    <property type="entry name" value="lon"/>
    <property type="match status" value="1"/>
</dbReference>
<evidence type="ECO:0000256" key="17">
    <source>
        <dbReference type="SAM" id="Coils"/>
    </source>
</evidence>
<protein>
    <recommendedName>
        <fullName evidence="14">endopeptidase La</fullName>
        <ecNumber evidence="14">3.4.21.53</ecNumber>
    </recommendedName>
</protein>
<dbReference type="Gene3D" id="1.20.5.5270">
    <property type="match status" value="1"/>
</dbReference>
<feature type="compositionally biased region" description="Basic and acidic residues" evidence="18">
    <location>
        <begin position="249"/>
        <end position="259"/>
    </location>
</feature>
<dbReference type="Gene3D" id="2.30.130.40">
    <property type="entry name" value="LON domain-like"/>
    <property type="match status" value="1"/>
</dbReference>
<comment type="caution">
    <text evidence="15">Lacks conserved residue(s) required for the propagation of feature annotation.</text>
</comment>
<comment type="similarity">
    <text evidence="16">Belongs to the intermediate filament family.</text>
</comment>
<evidence type="ECO:0000313" key="23">
    <source>
        <dbReference type="EMBL" id="CAH2292210.1"/>
    </source>
</evidence>
<dbReference type="FunFam" id="3.40.50.300:FF:000021">
    <property type="entry name" value="Lon protease homolog"/>
    <property type="match status" value="1"/>
</dbReference>
<dbReference type="GO" id="GO:0004176">
    <property type="term" value="F:ATP-dependent peptidase activity"/>
    <property type="evidence" value="ECO:0007669"/>
    <property type="project" value="InterPro"/>
</dbReference>
<evidence type="ECO:0000256" key="12">
    <source>
        <dbReference type="ARBA" id="ARBA00024186"/>
    </source>
</evidence>